<protein>
    <recommendedName>
        <fullName evidence="9">VTT domain-containing protein</fullName>
    </recommendedName>
</protein>
<proteinExistence type="inferred from homology"/>
<accession>A0ABN1GDK5</accession>
<reference evidence="10 11" key="1">
    <citation type="journal article" date="2019" name="Int. J. Syst. Evol. Microbiol.">
        <title>The Global Catalogue of Microorganisms (GCM) 10K type strain sequencing project: providing services to taxonomists for standard genome sequencing and annotation.</title>
        <authorList>
            <consortium name="The Broad Institute Genomics Platform"/>
            <consortium name="The Broad Institute Genome Sequencing Center for Infectious Disease"/>
            <person name="Wu L."/>
            <person name="Ma J."/>
        </authorList>
    </citation>
    <scope>NUCLEOTIDE SEQUENCE [LARGE SCALE GENOMIC DNA]</scope>
    <source>
        <strain evidence="10 11">JCM 10671</strain>
    </source>
</reference>
<dbReference type="EMBL" id="BAAAHE010000007">
    <property type="protein sequence ID" value="GAA0609257.1"/>
    <property type="molecule type" value="Genomic_DNA"/>
</dbReference>
<evidence type="ECO:0000256" key="3">
    <source>
        <dbReference type="ARBA" id="ARBA00022475"/>
    </source>
</evidence>
<evidence type="ECO:0000256" key="1">
    <source>
        <dbReference type="ARBA" id="ARBA00004651"/>
    </source>
</evidence>
<evidence type="ECO:0000259" key="9">
    <source>
        <dbReference type="Pfam" id="PF09335"/>
    </source>
</evidence>
<keyword evidence="4 8" id="KW-0812">Transmembrane</keyword>
<dbReference type="InterPro" id="IPR051311">
    <property type="entry name" value="DedA_domain"/>
</dbReference>
<keyword evidence="6 8" id="KW-0472">Membrane</keyword>
<evidence type="ECO:0000313" key="10">
    <source>
        <dbReference type="EMBL" id="GAA0609257.1"/>
    </source>
</evidence>
<feature type="transmembrane region" description="Helical" evidence="8">
    <location>
        <begin position="55"/>
        <end position="78"/>
    </location>
</feature>
<evidence type="ECO:0000256" key="7">
    <source>
        <dbReference type="SAM" id="MobiDB-lite"/>
    </source>
</evidence>
<feature type="compositionally biased region" description="Acidic residues" evidence="7">
    <location>
        <begin position="267"/>
        <end position="282"/>
    </location>
</feature>
<feature type="transmembrane region" description="Helical" evidence="8">
    <location>
        <begin position="228"/>
        <end position="249"/>
    </location>
</feature>
<dbReference type="PANTHER" id="PTHR42709:SF6">
    <property type="entry name" value="UNDECAPRENYL PHOSPHATE TRANSPORTER A"/>
    <property type="match status" value="1"/>
</dbReference>
<keyword evidence="3" id="KW-1003">Cell membrane</keyword>
<feature type="domain" description="VTT" evidence="9">
    <location>
        <begin position="97"/>
        <end position="215"/>
    </location>
</feature>
<dbReference type="Proteomes" id="UP001500957">
    <property type="component" value="Unassembled WGS sequence"/>
</dbReference>
<evidence type="ECO:0000313" key="11">
    <source>
        <dbReference type="Proteomes" id="UP001500957"/>
    </source>
</evidence>
<keyword evidence="5 8" id="KW-1133">Transmembrane helix</keyword>
<evidence type="ECO:0000256" key="5">
    <source>
        <dbReference type="ARBA" id="ARBA00022989"/>
    </source>
</evidence>
<comment type="caution">
    <text evidence="10">The sequence shown here is derived from an EMBL/GenBank/DDBJ whole genome shotgun (WGS) entry which is preliminary data.</text>
</comment>
<evidence type="ECO:0000256" key="4">
    <source>
        <dbReference type="ARBA" id="ARBA00022692"/>
    </source>
</evidence>
<evidence type="ECO:0000256" key="8">
    <source>
        <dbReference type="SAM" id="Phobius"/>
    </source>
</evidence>
<sequence length="290" mass="31930">MLEAVCHENSLALDQSPCRFRVRAQDRRETLTAMNSHAPGPKLPWEGKAQPADKIIVTAIMLSGIYGLATMPLIPWMIQNHPVALAAIRGGMTAIVNLGALARVDEVSLWAAVFVGLPATVMFDWAYWWAGQRWGERSLHMILGESRKTEMRLAKVKRLTVRFGAIAVLTAYYSPLPTVLIYAAAGWAGMRFTTFLILDVLGALLWTSVLAGLGYWVGQSAVDAVEAFADYTLYLTLALIVVIVIRQIWNTRQQLRAAPPRRAPEDAAPEDAAPEPDVEPDVDPDKTPVE</sequence>
<keyword evidence="11" id="KW-1185">Reference proteome</keyword>
<feature type="transmembrane region" description="Helical" evidence="8">
    <location>
        <begin position="109"/>
        <end position="130"/>
    </location>
</feature>
<evidence type="ECO:0000256" key="6">
    <source>
        <dbReference type="ARBA" id="ARBA00023136"/>
    </source>
</evidence>
<comment type="subcellular location">
    <subcellularLocation>
        <location evidence="1">Cell membrane</location>
        <topology evidence="1">Multi-pass membrane protein</topology>
    </subcellularLocation>
</comment>
<feature type="transmembrane region" description="Helical" evidence="8">
    <location>
        <begin position="84"/>
        <end position="102"/>
    </location>
</feature>
<dbReference type="PANTHER" id="PTHR42709">
    <property type="entry name" value="ALKALINE PHOSPHATASE LIKE PROTEIN"/>
    <property type="match status" value="1"/>
</dbReference>
<dbReference type="InterPro" id="IPR032816">
    <property type="entry name" value="VTT_dom"/>
</dbReference>
<gene>
    <name evidence="10" type="ORF">GCM10009547_09150</name>
</gene>
<evidence type="ECO:0000256" key="2">
    <source>
        <dbReference type="ARBA" id="ARBA00010792"/>
    </source>
</evidence>
<name>A0ABN1GDK5_9ACTN</name>
<feature type="region of interest" description="Disordered" evidence="7">
    <location>
        <begin position="255"/>
        <end position="290"/>
    </location>
</feature>
<dbReference type="Pfam" id="PF09335">
    <property type="entry name" value="VTT_dom"/>
    <property type="match status" value="1"/>
</dbReference>
<comment type="similarity">
    <text evidence="2">Belongs to the DedA family.</text>
</comment>
<organism evidence="10 11">
    <name type="scientific">Sporichthya brevicatena</name>
    <dbReference type="NCBI Taxonomy" id="171442"/>
    <lineage>
        <taxon>Bacteria</taxon>
        <taxon>Bacillati</taxon>
        <taxon>Actinomycetota</taxon>
        <taxon>Actinomycetes</taxon>
        <taxon>Sporichthyales</taxon>
        <taxon>Sporichthyaceae</taxon>
        <taxon>Sporichthya</taxon>
    </lineage>
</organism>
<feature type="transmembrane region" description="Helical" evidence="8">
    <location>
        <begin position="195"/>
        <end position="216"/>
    </location>
</feature>
<feature type="transmembrane region" description="Helical" evidence="8">
    <location>
        <begin position="161"/>
        <end position="183"/>
    </location>
</feature>